<keyword evidence="2 5" id="KW-0210">Decarboxylase</keyword>
<keyword evidence="5 7" id="KW-0457">Lysine biosynthesis</keyword>
<feature type="binding site" evidence="5">
    <location>
        <position position="242"/>
    </location>
    <ligand>
        <name>pyridoxal 5'-phosphate</name>
        <dbReference type="ChEBI" id="CHEBI:597326"/>
    </ligand>
</feature>
<evidence type="ECO:0000259" key="8">
    <source>
        <dbReference type="Pfam" id="PF02784"/>
    </source>
</evidence>
<feature type="binding site" evidence="5">
    <location>
        <position position="384"/>
    </location>
    <ligand>
        <name>pyridoxal 5'-phosphate</name>
        <dbReference type="ChEBI" id="CHEBI:597326"/>
    </ligand>
</feature>
<dbReference type="Gene3D" id="2.40.37.10">
    <property type="entry name" value="Lyase, Ornithine Decarboxylase, Chain A, domain 1"/>
    <property type="match status" value="1"/>
</dbReference>
<evidence type="ECO:0000256" key="5">
    <source>
        <dbReference type="HAMAP-Rule" id="MF_02120"/>
    </source>
</evidence>
<keyword evidence="3 5" id="KW-0663">Pyridoxal phosphate</keyword>
<feature type="binding site" evidence="5">
    <location>
        <position position="287"/>
    </location>
    <ligand>
        <name>substrate</name>
    </ligand>
</feature>
<comment type="function">
    <text evidence="5">Specifically catalyzes the decarboxylation of meso-diaminopimelate (meso-DAP) to L-lysine.</text>
</comment>
<dbReference type="Gene3D" id="3.20.20.10">
    <property type="entry name" value="Alanine racemase"/>
    <property type="match status" value="1"/>
</dbReference>
<feature type="binding site" evidence="5">
    <location>
        <position position="324"/>
    </location>
    <ligand>
        <name>substrate</name>
    </ligand>
</feature>
<keyword evidence="4 5" id="KW-0456">Lyase</keyword>
<dbReference type="InterPro" id="IPR002986">
    <property type="entry name" value="DAP_deCOOHase_LysA"/>
</dbReference>
<dbReference type="PRINTS" id="PR01179">
    <property type="entry name" value="ODADCRBXLASE"/>
</dbReference>
<evidence type="ECO:0000256" key="2">
    <source>
        <dbReference type="ARBA" id="ARBA00022793"/>
    </source>
</evidence>
<comment type="subunit">
    <text evidence="5">Homodimer.</text>
</comment>
<dbReference type="EC" id="4.1.1.20" evidence="5 6"/>
<dbReference type="InterPro" id="IPR022653">
    <property type="entry name" value="De-COase2_pyr-phos_BS"/>
</dbReference>
<reference evidence="9 10" key="1">
    <citation type="submission" date="2021-05" db="EMBL/GenBank/DDBJ databases">
        <title>Fusibacter ferrireducens sp. nov., an anaerobic, sulfur- and Fe-reducing bacterium isolated from the mangrove sediment.</title>
        <authorList>
            <person name="Qiu D."/>
        </authorList>
    </citation>
    <scope>NUCLEOTIDE SEQUENCE [LARGE SCALE GENOMIC DNA]</scope>
    <source>
        <strain evidence="9 10">DSM 12116</strain>
    </source>
</reference>
<name>A0ABS5PS25_9FIRM</name>
<dbReference type="InterPro" id="IPR000183">
    <property type="entry name" value="Orn/DAP/Arg_de-COase"/>
</dbReference>
<evidence type="ECO:0000256" key="4">
    <source>
        <dbReference type="ARBA" id="ARBA00023239"/>
    </source>
</evidence>
<protein>
    <recommendedName>
        <fullName evidence="5 6">Diaminopimelate decarboxylase</fullName>
        <shortName evidence="5">DAP decarboxylase</shortName>
        <shortName evidence="5">DAPDC</shortName>
        <ecNumber evidence="5 6">4.1.1.20</ecNumber>
    </recommendedName>
</protein>
<dbReference type="PANTHER" id="PTHR43727">
    <property type="entry name" value="DIAMINOPIMELATE DECARBOXYLASE"/>
    <property type="match status" value="1"/>
</dbReference>
<dbReference type="Pfam" id="PF02784">
    <property type="entry name" value="Orn_Arg_deC_N"/>
    <property type="match status" value="1"/>
</dbReference>
<gene>
    <name evidence="5 9" type="primary">lysA</name>
    <name evidence="9" type="ORF">KHM83_11005</name>
</gene>
<organism evidence="9 10">
    <name type="scientific">Fusibacter paucivorans</name>
    <dbReference type="NCBI Taxonomy" id="76009"/>
    <lineage>
        <taxon>Bacteria</taxon>
        <taxon>Bacillati</taxon>
        <taxon>Bacillota</taxon>
        <taxon>Clostridia</taxon>
        <taxon>Eubacteriales</taxon>
        <taxon>Eubacteriales Family XII. Incertae Sedis</taxon>
        <taxon>Fusibacter</taxon>
    </lineage>
</organism>
<evidence type="ECO:0000256" key="7">
    <source>
        <dbReference type="RuleBase" id="RU003738"/>
    </source>
</evidence>
<dbReference type="SUPFAM" id="SSF51419">
    <property type="entry name" value="PLP-binding barrel"/>
    <property type="match status" value="1"/>
</dbReference>
<feature type="binding site" evidence="5">
    <location>
        <position position="328"/>
    </location>
    <ligand>
        <name>substrate</name>
    </ligand>
</feature>
<dbReference type="PRINTS" id="PR01181">
    <property type="entry name" value="DAPDCRBXLASE"/>
</dbReference>
<dbReference type="HAMAP" id="MF_02120">
    <property type="entry name" value="LysA"/>
    <property type="match status" value="1"/>
</dbReference>
<dbReference type="InterPro" id="IPR009006">
    <property type="entry name" value="Ala_racemase/Decarboxylase_C"/>
</dbReference>
<accession>A0ABS5PS25</accession>
<keyword evidence="10" id="KW-1185">Reference proteome</keyword>
<comment type="catalytic activity">
    <reaction evidence="5 7">
        <text>meso-2,6-diaminopimelate + H(+) = L-lysine + CO2</text>
        <dbReference type="Rhea" id="RHEA:15101"/>
        <dbReference type="ChEBI" id="CHEBI:15378"/>
        <dbReference type="ChEBI" id="CHEBI:16526"/>
        <dbReference type="ChEBI" id="CHEBI:32551"/>
        <dbReference type="ChEBI" id="CHEBI:57791"/>
        <dbReference type="EC" id="4.1.1.20"/>
    </reaction>
</comment>
<comment type="cofactor">
    <cofactor evidence="1 5 7">
        <name>pyridoxal 5'-phosphate</name>
        <dbReference type="ChEBI" id="CHEBI:597326"/>
    </cofactor>
</comment>
<keyword evidence="5" id="KW-0028">Amino-acid biosynthesis</keyword>
<dbReference type="CDD" id="cd06828">
    <property type="entry name" value="PLPDE_III_DapDC"/>
    <property type="match status" value="1"/>
</dbReference>
<dbReference type="InterPro" id="IPR029066">
    <property type="entry name" value="PLP-binding_barrel"/>
</dbReference>
<dbReference type="PROSITE" id="PS00878">
    <property type="entry name" value="ODR_DC_2_1"/>
    <property type="match status" value="1"/>
</dbReference>
<dbReference type="PANTHER" id="PTHR43727:SF2">
    <property type="entry name" value="GROUP IV DECARBOXYLASE"/>
    <property type="match status" value="1"/>
</dbReference>
<feature type="modified residue" description="N6-(pyridoxal phosphate)lysine" evidence="5">
    <location>
        <position position="60"/>
    </location>
</feature>
<sequence>MFEIKGHDLYVEQIKAVDLAAQYGTPLYVLSESSLRSNLSDIKANFMDKYEQVQAAYASKALLTSAVVRIVEQEGFHLDVVSGGELYTARHASFPMAKIIFHGNNKSDEELQMALDYGVGRIVVDNVGELHRLAAMAEKAGKTAKILFRITPGIKAGTHHYIATGQKDSKFGIALDESIIFPAIEFAIQSKAIDFLGFHFHIGSQLFTNDTHIAATKVAVSLIKAVKDRYQYEIRELNTGGGYGIKYVEGDTPKPAAYFTDAIMESLESLCKSEGLLRPTVFIEPGRSIVGEAGITLYKAGAIKTIPNIRTYVAVDGGMTDNIRPALYQAKYEAIVANRADAPSDETVTLCGKCCESGDILIEHIPMQHIEAGDIIAVFSTGAYTYAMASHYNKHPNPAVVLVSGDQSYEIVKRETYEDLVSKDVIPAHLKA</sequence>
<dbReference type="InterPro" id="IPR022644">
    <property type="entry name" value="De-COase2_N"/>
</dbReference>
<dbReference type="RefSeq" id="WP_213237068.1">
    <property type="nucleotide sequence ID" value="NZ_JAHBCL010000017.1"/>
</dbReference>
<evidence type="ECO:0000313" key="10">
    <source>
        <dbReference type="Proteomes" id="UP000746471"/>
    </source>
</evidence>
<dbReference type="Proteomes" id="UP000746471">
    <property type="component" value="Unassembled WGS sequence"/>
</dbReference>
<feature type="binding site" evidence="5">
    <location>
        <position position="356"/>
    </location>
    <ligand>
        <name>substrate</name>
    </ligand>
</feature>
<feature type="domain" description="Orn/DAP/Arg decarboxylase 2 N-terminal" evidence="8">
    <location>
        <begin position="45"/>
        <end position="290"/>
    </location>
</feature>
<dbReference type="GO" id="GO:0008836">
    <property type="term" value="F:diaminopimelate decarboxylase activity"/>
    <property type="evidence" value="ECO:0007669"/>
    <property type="project" value="UniProtKB-EC"/>
</dbReference>
<evidence type="ECO:0000256" key="6">
    <source>
        <dbReference type="NCBIfam" id="TIGR01048"/>
    </source>
</evidence>
<comment type="similarity">
    <text evidence="5">Belongs to the Orn/Lys/Arg decarboxylase class-II family. LysA subfamily.</text>
</comment>
<dbReference type="SUPFAM" id="SSF50621">
    <property type="entry name" value="Alanine racemase C-terminal domain-like"/>
    <property type="match status" value="1"/>
</dbReference>
<proteinExistence type="inferred from homology"/>
<comment type="caution">
    <text evidence="9">The sequence shown here is derived from an EMBL/GenBank/DDBJ whole genome shotgun (WGS) entry which is preliminary data.</text>
</comment>
<comment type="pathway">
    <text evidence="5 7">Amino-acid biosynthesis; L-lysine biosynthesis via DAP pathway; L-lysine from DL-2,6-diaminopimelate: step 1/1.</text>
</comment>
<evidence type="ECO:0000256" key="3">
    <source>
        <dbReference type="ARBA" id="ARBA00022898"/>
    </source>
</evidence>
<evidence type="ECO:0000313" key="9">
    <source>
        <dbReference type="EMBL" id="MBS7527209.1"/>
    </source>
</evidence>
<dbReference type="NCBIfam" id="TIGR01048">
    <property type="entry name" value="lysA"/>
    <property type="match status" value="1"/>
</dbReference>
<feature type="binding site" evidence="5">
    <location>
        <begin position="284"/>
        <end position="287"/>
    </location>
    <ligand>
        <name>pyridoxal 5'-phosphate</name>
        <dbReference type="ChEBI" id="CHEBI:597326"/>
    </ligand>
</feature>
<dbReference type="EMBL" id="JAHBCL010000017">
    <property type="protein sequence ID" value="MBS7527209.1"/>
    <property type="molecule type" value="Genomic_DNA"/>
</dbReference>
<feature type="binding site" evidence="5">
    <location>
        <position position="384"/>
    </location>
    <ligand>
        <name>substrate</name>
    </ligand>
</feature>
<evidence type="ECO:0000256" key="1">
    <source>
        <dbReference type="ARBA" id="ARBA00001933"/>
    </source>
</evidence>